<feature type="coiled-coil region" evidence="1">
    <location>
        <begin position="2"/>
        <end position="29"/>
    </location>
</feature>
<reference evidence="3 4" key="2">
    <citation type="submission" date="2023-11" db="UniProtKB">
        <authorList>
            <consortium name="WormBaseParasite"/>
        </authorList>
    </citation>
    <scope>IDENTIFICATION</scope>
</reference>
<dbReference type="WBParaSite" id="TREG1_140810.1">
    <property type="protein sequence ID" value="TREG1_140810.1"/>
    <property type="gene ID" value="TREG1_140810"/>
</dbReference>
<dbReference type="WBParaSite" id="TREG1_77450.1">
    <property type="protein sequence ID" value="TREG1_77450.1"/>
    <property type="gene ID" value="TREG1_77450"/>
</dbReference>
<evidence type="ECO:0000313" key="3">
    <source>
        <dbReference type="WBParaSite" id="TREG1_140810.1"/>
    </source>
</evidence>
<accession>A0AA85KEF9</accession>
<name>A0AA85KEF9_TRIRE</name>
<protein>
    <submittedName>
        <fullName evidence="3 4">Uncharacterized protein</fullName>
    </submittedName>
</protein>
<sequence>ELPKLASSIRSNEEEITKLENKIINAVTETGNRTFANFVSCCRRFYESYSGNELFNSALSKLEKNPEQYGPHREEYFFQECIKGEADAYAAKLRAEQAFDCEDYRPTGNRHDLTNLKHKIRDFYENKRKYGQAIMFKTIYEAAVERLKQAGVENYRRMRISYPRWHGERVFCTFLVCNGFHENLMK</sequence>
<organism evidence="2 4">
    <name type="scientific">Trichobilharzia regenti</name>
    <name type="common">Nasal bird schistosome</name>
    <dbReference type="NCBI Taxonomy" id="157069"/>
    <lineage>
        <taxon>Eukaryota</taxon>
        <taxon>Metazoa</taxon>
        <taxon>Spiralia</taxon>
        <taxon>Lophotrochozoa</taxon>
        <taxon>Platyhelminthes</taxon>
        <taxon>Trematoda</taxon>
        <taxon>Digenea</taxon>
        <taxon>Strigeidida</taxon>
        <taxon>Schistosomatoidea</taxon>
        <taxon>Schistosomatidae</taxon>
        <taxon>Trichobilharzia</taxon>
    </lineage>
</organism>
<reference evidence="2" key="1">
    <citation type="submission" date="2022-06" db="EMBL/GenBank/DDBJ databases">
        <authorList>
            <person name="Berger JAMES D."/>
            <person name="Berger JAMES D."/>
        </authorList>
    </citation>
    <scope>NUCLEOTIDE SEQUENCE [LARGE SCALE GENOMIC DNA]</scope>
</reference>
<dbReference type="AlphaFoldDB" id="A0AA85KEF9"/>
<keyword evidence="2" id="KW-1185">Reference proteome</keyword>
<keyword evidence="1" id="KW-0175">Coiled coil</keyword>
<proteinExistence type="predicted"/>
<evidence type="ECO:0000313" key="2">
    <source>
        <dbReference type="Proteomes" id="UP000050795"/>
    </source>
</evidence>
<evidence type="ECO:0000256" key="1">
    <source>
        <dbReference type="SAM" id="Coils"/>
    </source>
</evidence>
<evidence type="ECO:0000313" key="4">
    <source>
        <dbReference type="WBParaSite" id="TREG1_77450.1"/>
    </source>
</evidence>
<dbReference type="Proteomes" id="UP000050795">
    <property type="component" value="Unassembled WGS sequence"/>
</dbReference>